<dbReference type="CDD" id="cd00130">
    <property type="entry name" value="PAS"/>
    <property type="match status" value="1"/>
</dbReference>
<dbReference type="PROSITE" id="PS50110">
    <property type="entry name" value="RESPONSE_REGULATORY"/>
    <property type="match status" value="1"/>
</dbReference>
<dbReference type="InterPro" id="IPR043128">
    <property type="entry name" value="Rev_trsase/Diguanyl_cyclase"/>
</dbReference>
<evidence type="ECO:0000259" key="3">
    <source>
        <dbReference type="PROSITE" id="PS50883"/>
    </source>
</evidence>
<dbReference type="SMART" id="SM00091">
    <property type="entry name" value="PAS"/>
    <property type="match status" value="1"/>
</dbReference>
<dbReference type="PANTHER" id="PTHR33121:SF23">
    <property type="entry name" value="CYCLIC DI-GMP PHOSPHODIESTERASE PDEB"/>
    <property type="match status" value="1"/>
</dbReference>
<dbReference type="AlphaFoldDB" id="A0A3B0XIZ0"/>
<evidence type="ECO:0000313" key="5">
    <source>
        <dbReference type="EMBL" id="VAW64630.1"/>
    </source>
</evidence>
<dbReference type="InterPro" id="IPR001789">
    <property type="entry name" value="Sig_transdc_resp-reg_receiver"/>
</dbReference>
<protein>
    <submittedName>
        <fullName evidence="5">FOG: PAS/PAC domain</fullName>
    </submittedName>
</protein>
<evidence type="ECO:0000259" key="1">
    <source>
        <dbReference type="PROSITE" id="PS50110"/>
    </source>
</evidence>
<dbReference type="Pfam" id="PF00072">
    <property type="entry name" value="Response_reg"/>
    <property type="match status" value="1"/>
</dbReference>
<dbReference type="NCBIfam" id="TIGR00254">
    <property type="entry name" value="GGDEF"/>
    <property type="match status" value="1"/>
</dbReference>
<dbReference type="EMBL" id="UOFI01000056">
    <property type="protein sequence ID" value="VAW64630.1"/>
    <property type="molecule type" value="Genomic_DNA"/>
</dbReference>
<dbReference type="PROSITE" id="PS50887">
    <property type="entry name" value="GGDEF"/>
    <property type="match status" value="1"/>
</dbReference>
<feature type="domain" description="Response regulatory" evidence="1">
    <location>
        <begin position="8"/>
        <end position="125"/>
    </location>
</feature>
<dbReference type="PROSITE" id="PS50112">
    <property type="entry name" value="PAS"/>
    <property type="match status" value="1"/>
</dbReference>
<organism evidence="5">
    <name type="scientific">hydrothermal vent metagenome</name>
    <dbReference type="NCBI Taxonomy" id="652676"/>
    <lineage>
        <taxon>unclassified sequences</taxon>
        <taxon>metagenomes</taxon>
        <taxon>ecological metagenomes</taxon>
    </lineage>
</organism>
<dbReference type="CDD" id="cd01948">
    <property type="entry name" value="EAL"/>
    <property type="match status" value="1"/>
</dbReference>
<dbReference type="InterPro" id="IPR011006">
    <property type="entry name" value="CheY-like_superfamily"/>
</dbReference>
<dbReference type="Gene3D" id="3.30.450.20">
    <property type="entry name" value="PAS domain"/>
    <property type="match status" value="1"/>
</dbReference>
<evidence type="ECO:0000259" key="4">
    <source>
        <dbReference type="PROSITE" id="PS50887"/>
    </source>
</evidence>
<dbReference type="InterPro" id="IPR001633">
    <property type="entry name" value="EAL_dom"/>
</dbReference>
<dbReference type="SUPFAM" id="SSF141868">
    <property type="entry name" value="EAL domain-like"/>
    <property type="match status" value="1"/>
</dbReference>
<proteinExistence type="predicted"/>
<dbReference type="CDD" id="cd01949">
    <property type="entry name" value="GGDEF"/>
    <property type="match status" value="1"/>
</dbReference>
<dbReference type="Pfam" id="PF00989">
    <property type="entry name" value="PAS"/>
    <property type="match status" value="1"/>
</dbReference>
<dbReference type="InterPro" id="IPR029787">
    <property type="entry name" value="Nucleotide_cyclase"/>
</dbReference>
<name>A0A3B0XIZ0_9ZZZZ</name>
<dbReference type="Gene3D" id="3.30.70.270">
    <property type="match status" value="1"/>
</dbReference>
<gene>
    <name evidence="5" type="ORF">MNBD_GAMMA09-975</name>
</gene>
<sequence length="696" mass="77573">MNKEKKVLIFIIDDSFNNEENIVKLMRSAGYAAHTTRVEDDEDLNKALQKKTPDILLYSNGMELISLQKTIQCITESADPGIPVIAVNRPGHELDVVKAMKAGAKDLSAYNNPAHLGMVILREAKAFSFLKQARLMESSIIESEKRCEALLDSSRDAIAYIHEGMHVYSNRSYLELFGFDQSEDLEGMPILDMIGIDDRDEFKSFLRDSNKTGTKTPDKMELNLSNSNGTEFSGAMEFSSASIDGEPCIQVIIRTQSDNKELEKQLALLSQTDSVTGLYNRQFFMDSMQSTVAKAIDGKFTAAILLIHLDSFQDIKQSAGVVAADQFLNEISRQFEGVVGSKDILSHFEGNTFSIIAMNQTAISIEAYAKNINKAAQNYIANINDQSLNTTCTIGISLVDKNTPDTGEVLLRAERAVKDAGAKGPTSIIVYQPKEGELTQKEIDAQVVNNLKDALKNNRFILYYQPVISLHGDTDERYEVFVRMLGKNKEIIMPNDFLPAAERTGMSLAIDRWVLLNTIITLTQCWKDGKRTLFFVKLAANSLKDANLMTWLKDQLKKFNVPKNSLIFEVKESVAVTSLKYTAELAKSLQELNCGFALDDFGKGNNPFELLKHIPADYLKLERSFMEELSSSTENQEAVKAITDKAIELNKLTIAQCVQDATSLSVLWGMGINFIQGNFLQEPLPDLNYDFTSMAG</sequence>
<accession>A0A3B0XIZ0</accession>
<feature type="domain" description="GGDEF" evidence="4">
    <location>
        <begin position="300"/>
        <end position="433"/>
    </location>
</feature>
<dbReference type="InterPro" id="IPR035919">
    <property type="entry name" value="EAL_sf"/>
</dbReference>
<dbReference type="Pfam" id="PF00990">
    <property type="entry name" value="GGDEF"/>
    <property type="match status" value="1"/>
</dbReference>
<feature type="domain" description="EAL" evidence="3">
    <location>
        <begin position="444"/>
        <end position="696"/>
    </location>
</feature>
<dbReference type="SUPFAM" id="SSF52172">
    <property type="entry name" value="CheY-like"/>
    <property type="match status" value="1"/>
</dbReference>
<dbReference type="GO" id="GO:0006355">
    <property type="term" value="P:regulation of DNA-templated transcription"/>
    <property type="evidence" value="ECO:0007669"/>
    <property type="project" value="InterPro"/>
</dbReference>
<dbReference type="InterPro" id="IPR050706">
    <property type="entry name" value="Cyclic-di-GMP_PDE-like"/>
</dbReference>
<dbReference type="InterPro" id="IPR013767">
    <property type="entry name" value="PAS_fold"/>
</dbReference>
<dbReference type="SUPFAM" id="SSF55785">
    <property type="entry name" value="PYP-like sensor domain (PAS domain)"/>
    <property type="match status" value="1"/>
</dbReference>
<dbReference type="SMART" id="SM00267">
    <property type="entry name" value="GGDEF"/>
    <property type="match status" value="1"/>
</dbReference>
<dbReference type="SUPFAM" id="SSF55073">
    <property type="entry name" value="Nucleotide cyclase"/>
    <property type="match status" value="1"/>
</dbReference>
<feature type="domain" description="PAS" evidence="2">
    <location>
        <begin position="163"/>
        <end position="213"/>
    </location>
</feature>
<dbReference type="InterPro" id="IPR035965">
    <property type="entry name" value="PAS-like_dom_sf"/>
</dbReference>
<evidence type="ECO:0000259" key="2">
    <source>
        <dbReference type="PROSITE" id="PS50112"/>
    </source>
</evidence>
<reference evidence="5" key="1">
    <citation type="submission" date="2018-06" db="EMBL/GenBank/DDBJ databases">
        <authorList>
            <person name="Zhirakovskaya E."/>
        </authorList>
    </citation>
    <scope>NUCLEOTIDE SEQUENCE</scope>
</reference>
<dbReference type="PROSITE" id="PS50883">
    <property type="entry name" value="EAL"/>
    <property type="match status" value="1"/>
</dbReference>
<dbReference type="Pfam" id="PF00563">
    <property type="entry name" value="EAL"/>
    <property type="match status" value="1"/>
</dbReference>
<dbReference type="PANTHER" id="PTHR33121">
    <property type="entry name" value="CYCLIC DI-GMP PHOSPHODIESTERASE PDEF"/>
    <property type="match status" value="1"/>
</dbReference>
<dbReference type="NCBIfam" id="TIGR00229">
    <property type="entry name" value="sensory_box"/>
    <property type="match status" value="1"/>
</dbReference>
<dbReference type="SMART" id="SM00052">
    <property type="entry name" value="EAL"/>
    <property type="match status" value="1"/>
</dbReference>
<dbReference type="GO" id="GO:0000160">
    <property type="term" value="P:phosphorelay signal transduction system"/>
    <property type="evidence" value="ECO:0007669"/>
    <property type="project" value="InterPro"/>
</dbReference>
<dbReference type="InterPro" id="IPR000014">
    <property type="entry name" value="PAS"/>
</dbReference>
<dbReference type="InterPro" id="IPR000160">
    <property type="entry name" value="GGDEF_dom"/>
</dbReference>
<dbReference type="Gene3D" id="3.20.20.450">
    <property type="entry name" value="EAL domain"/>
    <property type="match status" value="1"/>
</dbReference>
<dbReference type="GO" id="GO:0071111">
    <property type="term" value="F:cyclic-guanylate-specific phosphodiesterase activity"/>
    <property type="evidence" value="ECO:0007669"/>
    <property type="project" value="InterPro"/>
</dbReference>
<dbReference type="Gene3D" id="3.40.50.2300">
    <property type="match status" value="1"/>
</dbReference>